<keyword evidence="2" id="KW-1185">Reference proteome</keyword>
<evidence type="ECO:0000313" key="1">
    <source>
        <dbReference type="EMBL" id="KAF2103630.1"/>
    </source>
</evidence>
<evidence type="ECO:0000313" key="2">
    <source>
        <dbReference type="Proteomes" id="UP000799772"/>
    </source>
</evidence>
<dbReference type="EMBL" id="ML978121">
    <property type="protein sequence ID" value="KAF2103630.1"/>
    <property type="molecule type" value="Genomic_DNA"/>
</dbReference>
<organism evidence="1 2">
    <name type="scientific">Rhizodiscina lignyota</name>
    <dbReference type="NCBI Taxonomy" id="1504668"/>
    <lineage>
        <taxon>Eukaryota</taxon>
        <taxon>Fungi</taxon>
        <taxon>Dikarya</taxon>
        <taxon>Ascomycota</taxon>
        <taxon>Pezizomycotina</taxon>
        <taxon>Dothideomycetes</taxon>
        <taxon>Pleosporomycetidae</taxon>
        <taxon>Aulographales</taxon>
        <taxon>Rhizodiscinaceae</taxon>
        <taxon>Rhizodiscina</taxon>
    </lineage>
</organism>
<reference evidence="1" key="1">
    <citation type="journal article" date="2020" name="Stud. Mycol.">
        <title>101 Dothideomycetes genomes: a test case for predicting lifestyles and emergence of pathogens.</title>
        <authorList>
            <person name="Haridas S."/>
            <person name="Albert R."/>
            <person name="Binder M."/>
            <person name="Bloem J."/>
            <person name="Labutti K."/>
            <person name="Salamov A."/>
            <person name="Andreopoulos B."/>
            <person name="Baker S."/>
            <person name="Barry K."/>
            <person name="Bills G."/>
            <person name="Bluhm B."/>
            <person name="Cannon C."/>
            <person name="Castanera R."/>
            <person name="Culley D."/>
            <person name="Daum C."/>
            <person name="Ezra D."/>
            <person name="Gonzalez J."/>
            <person name="Henrissat B."/>
            <person name="Kuo A."/>
            <person name="Liang C."/>
            <person name="Lipzen A."/>
            <person name="Lutzoni F."/>
            <person name="Magnuson J."/>
            <person name="Mondo S."/>
            <person name="Nolan M."/>
            <person name="Ohm R."/>
            <person name="Pangilinan J."/>
            <person name="Park H.-J."/>
            <person name="Ramirez L."/>
            <person name="Alfaro M."/>
            <person name="Sun H."/>
            <person name="Tritt A."/>
            <person name="Yoshinaga Y."/>
            <person name="Zwiers L.-H."/>
            <person name="Turgeon B."/>
            <person name="Goodwin S."/>
            <person name="Spatafora J."/>
            <person name="Crous P."/>
            <person name="Grigoriev I."/>
        </authorList>
    </citation>
    <scope>NUCLEOTIDE SEQUENCE</scope>
    <source>
        <strain evidence="1">CBS 133067</strain>
    </source>
</reference>
<dbReference type="SUPFAM" id="SSF53187">
    <property type="entry name" value="Zn-dependent exopeptidases"/>
    <property type="match status" value="1"/>
</dbReference>
<dbReference type="AlphaFoldDB" id="A0A9P4MAU5"/>
<dbReference type="OrthoDB" id="4140562at2759"/>
<name>A0A9P4MAU5_9PEZI</name>
<dbReference type="Proteomes" id="UP000799772">
    <property type="component" value="Unassembled WGS sequence"/>
</dbReference>
<protein>
    <submittedName>
        <fullName evidence="1">Uncharacterized protein</fullName>
    </submittedName>
</protein>
<sequence>MDSVLQQHTRILSAYRTPLPKDCAITPLDREFRETLTEWAESEPLQCSQDHAGNIYITHAGQDPDLAPIAISFPIDGANSSNNISSALNVFSQLCNKACACSVTLLGWTSVSGNLLGRDLWAQPTQIEQHRPSNPWLEDFSECRRASEFPLSAIFEIAEDSQGPLKLVGSHILIQRARENPASNARVEYSISKASSTRAPEIMVKGNDAEKMAQRLIQDYSEYVAAIFDTF</sequence>
<accession>A0A9P4MAU5</accession>
<dbReference type="Gene3D" id="3.40.630.10">
    <property type="entry name" value="Zn peptidases"/>
    <property type="match status" value="1"/>
</dbReference>
<gene>
    <name evidence="1" type="ORF">NA57DRAFT_69844</name>
</gene>
<comment type="caution">
    <text evidence="1">The sequence shown here is derived from an EMBL/GenBank/DDBJ whole genome shotgun (WGS) entry which is preliminary data.</text>
</comment>
<proteinExistence type="predicted"/>